<dbReference type="PANTHER" id="PTHR23155:SF1152">
    <property type="entry name" value="AAA+ ATPASE DOMAIN-CONTAINING PROTEIN"/>
    <property type="match status" value="1"/>
</dbReference>
<evidence type="ECO:0000256" key="6">
    <source>
        <dbReference type="ARBA" id="ARBA00022741"/>
    </source>
</evidence>
<dbReference type="InterPro" id="IPR058922">
    <property type="entry name" value="WHD_DRP"/>
</dbReference>
<dbReference type="GO" id="GO:0005737">
    <property type="term" value="C:cytoplasm"/>
    <property type="evidence" value="ECO:0007669"/>
    <property type="project" value="UniProtKB-SubCell"/>
</dbReference>
<keyword evidence="6" id="KW-0547">Nucleotide-binding</keyword>
<evidence type="ECO:0000259" key="9">
    <source>
        <dbReference type="Pfam" id="PF23559"/>
    </source>
</evidence>
<gene>
    <name evidence="10" type="ORF">Adt_10060</name>
</gene>
<accession>A0ABD1UJ77</accession>
<evidence type="ECO:0000256" key="3">
    <source>
        <dbReference type="ARBA" id="ARBA00022490"/>
    </source>
</evidence>
<keyword evidence="5" id="KW-0677">Repeat</keyword>
<evidence type="ECO:0000256" key="4">
    <source>
        <dbReference type="ARBA" id="ARBA00022614"/>
    </source>
</evidence>
<dbReference type="InterPro" id="IPR036388">
    <property type="entry name" value="WH-like_DNA-bd_sf"/>
</dbReference>
<dbReference type="FunFam" id="1.10.10.10:FF:000322">
    <property type="entry name" value="Probable disease resistance protein At1g63360"/>
    <property type="match status" value="1"/>
</dbReference>
<keyword evidence="4" id="KW-0433">Leucine-rich repeat</keyword>
<name>A0ABD1UJ77_9LAMI</name>
<evidence type="ECO:0000256" key="2">
    <source>
        <dbReference type="ARBA" id="ARBA00008894"/>
    </source>
</evidence>
<dbReference type="GO" id="GO:0006952">
    <property type="term" value="P:defense response"/>
    <property type="evidence" value="ECO:0007669"/>
    <property type="project" value="UniProtKB-KW"/>
</dbReference>
<proteinExistence type="inferred from homology"/>
<keyword evidence="3" id="KW-0963">Cytoplasm</keyword>
<dbReference type="EMBL" id="JBFOLK010000003">
    <property type="protein sequence ID" value="KAL2525006.1"/>
    <property type="molecule type" value="Genomic_DNA"/>
</dbReference>
<comment type="subcellular location">
    <subcellularLocation>
        <location evidence="1">Cytoplasm</location>
    </subcellularLocation>
</comment>
<comment type="similarity">
    <text evidence="2">Belongs to the disease resistance NB-LRR family.</text>
</comment>
<evidence type="ECO:0000256" key="1">
    <source>
        <dbReference type="ARBA" id="ARBA00004496"/>
    </source>
</evidence>
<evidence type="ECO:0000256" key="5">
    <source>
        <dbReference type="ARBA" id="ARBA00022737"/>
    </source>
</evidence>
<dbReference type="Gene3D" id="1.10.10.10">
    <property type="entry name" value="Winged helix-like DNA-binding domain superfamily/Winged helix DNA-binding domain"/>
    <property type="match status" value="1"/>
</dbReference>
<protein>
    <submittedName>
        <fullName evidence="10">Disease resistance protein</fullName>
    </submittedName>
</protein>
<sequence>MMSSAGKYYPLSYTNLSHHLKECSLYTAIFPEDFNIPVSKLVKLWIAEGFLNLVKSKSLEDIVYEYLLDLVDRSLILVGKQNSVGKIKICKIHDLIRDFCTREAKKEMFFHISDRSLHDIPRGTSLRRLSIQPHRASVFACDVQKLSSVISIFSFGRCFYDSVRHLNPRPLRVFVMEKNTFLWYST</sequence>
<evidence type="ECO:0000313" key="11">
    <source>
        <dbReference type="Proteomes" id="UP001604336"/>
    </source>
</evidence>
<organism evidence="10 11">
    <name type="scientific">Abeliophyllum distichum</name>
    <dbReference type="NCBI Taxonomy" id="126358"/>
    <lineage>
        <taxon>Eukaryota</taxon>
        <taxon>Viridiplantae</taxon>
        <taxon>Streptophyta</taxon>
        <taxon>Embryophyta</taxon>
        <taxon>Tracheophyta</taxon>
        <taxon>Spermatophyta</taxon>
        <taxon>Magnoliopsida</taxon>
        <taxon>eudicotyledons</taxon>
        <taxon>Gunneridae</taxon>
        <taxon>Pentapetalae</taxon>
        <taxon>asterids</taxon>
        <taxon>lamiids</taxon>
        <taxon>Lamiales</taxon>
        <taxon>Oleaceae</taxon>
        <taxon>Forsythieae</taxon>
        <taxon>Abeliophyllum</taxon>
    </lineage>
</organism>
<keyword evidence="8" id="KW-0067">ATP-binding</keyword>
<evidence type="ECO:0000256" key="7">
    <source>
        <dbReference type="ARBA" id="ARBA00022821"/>
    </source>
</evidence>
<comment type="caution">
    <text evidence="10">The sequence shown here is derived from an EMBL/GenBank/DDBJ whole genome shotgun (WGS) entry which is preliminary data.</text>
</comment>
<dbReference type="GO" id="GO:0005524">
    <property type="term" value="F:ATP binding"/>
    <property type="evidence" value="ECO:0007669"/>
    <property type="project" value="UniProtKB-KW"/>
</dbReference>
<dbReference type="Proteomes" id="UP001604336">
    <property type="component" value="Unassembled WGS sequence"/>
</dbReference>
<keyword evidence="7" id="KW-0611">Plant defense</keyword>
<keyword evidence="11" id="KW-1185">Reference proteome</keyword>
<evidence type="ECO:0000256" key="8">
    <source>
        <dbReference type="ARBA" id="ARBA00022840"/>
    </source>
</evidence>
<dbReference type="AlphaFoldDB" id="A0ABD1UJ77"/>
<evidence type="ECO:0000313" key="10">
    <source>
        <dbReference type="EMBL" id="KAL2525006.1"/>
    </source>
</evidence>
<dbReference type="PANTHER" id="PTHR23155">
    <property type="entry name" value="DISEASE RESISTANCE PROTEIN RP"/>
    <property type="match status" value="1"/>
</dbReference>
<dbReference type="Pfam" id="PF23559">
    <property type="entry name" value="WHD_DRP"/>
    <property type="match status" value="1"/>
</dbReference>
<reference evidence="11" key="1">
    <citation type="submission" date="2024-07" db="EMBL/GenBank/DDBJ databases">
        <title>Two chromosome-level genome assemblies of Korean endemic species Abeliophyllum distichum and Forsythia ovata (Oleaceae).</title>
        <authorList>
            <person name="Jang H."/>
        </authorList>
    </citation>
    <scope>NUCLEOTIDE SEQUENCE [LARGE SCALE GENOMIC DNA]</scope>
</reference>
<feature type="domain" description="Disease resistance protein winged helix" evidence="9">
    <location>
        <begin position="29"/>
        <end position="99"/>
    </location>
</feature>
<dbReference type="InterPro" id="IPR044974">
    <property type="entry name" value="Disease_R_plants"/>
</dbReference>